<organism evidence="1 2">
    <name type="scientific">Sediminitomix flava</name>
    <dbReference type="NCBI Taxonomy" id="379075"/>
    <lineage>
        <taxon>Bacteria</taxon>
        <taxon>Pseudomonadati</taxon>
        <taxon>Bacteroidota</taxon>
        <taxon>Cytophagia</taxon>
        <taxon>Cytophagales</taxon>
        <taxon>Flammeovirgaceae</taxon>
        <taxon>Sediminitomix</taxon>
    </lineage>
</organism>
<keyword evidence="2" id="KW-1185">Reference proteome</keyword>
<evidence type="ECO:0000313" key="1">
    <source>
        <dbReference type="EMBL" id="PWJ44510.1"/>
    </source>
</evidence>
<reference evidence="1 2" key="1">
    <citation type="submission" date="2018-03" db="EMBL/GenBank/DDBJ databases">
        <title>Genomic Encyclopedia of Archaeal and Bacterial Type Strains, Phase II (KMG-II): from individual species to whole genera.</title>
        <authorList>
            <person name="Goeker M."/>
        </authorList>
    </citation>
    <scope>NUCLEOTIDE SEQUENCE [LARGE SCALE GENOMIC DNA]</scope>
    <source>
        <strain evidence="1 2">DSM 28229</strain>
    </source>
</reference>
<proteinExistence type="predicted"/>
<protein>
    <submittedName>
        <fullName evidence="1">Uncharacterized protein</fullName>
    </submittedName>
</protein>
<comment type="caution">
    <text evidence="1">The sequence shown here is derived from an EMBL/GenBank/DDBJ whole genome shotgun (WGS) entry which is preliminary data.</text>
</comment>
<sequence length="106" mass="12000">MPKLPTLKKRNSSATTVQTVCFDGPILISELYQDPSSQKHIRSKDPIKLVAEEGKWNVYWQKKYLLGQLPQDIYPTLEGIMNKGDKIEGRVSKTGAQIHVALYQIS</sequence>
<dbReference type="AlphaFoldDB" id="A0A315ZH90"/>
<gene>
    <name evidence="1" type="ORF">BC781_101881</name>
</gene>
<dbReference type="EMBL" id="QGDO01000001">
    <property type="protein sequence ID" value="PWJ44510.1"/>
    <property type="molecule type" value="Genomic_DNA"/>
</dbReference>
<dbReference type="RefSeq" id="WP_109615999.1">
    <property type="nucleotide sequence ID" value="NZ_QGDO01000001.1"/>
</dbReference>
<evidence type="ECO:0000313" key="2">
    <source>
        <dbReference type="Proteomes" id="UP000245535"/>
    </source>
</evidence>
<accession>A0A315ZH90</accession>
<dbReference type="Proteomes" id="UP000245535">
    <property type="component" value="Unassembled WGS sequence"/>
</dbReference>
<name>A0A315ZH90_SEDFL</name>